<proteinExistence type="predicted"/>
<name>M9R894_9RHOB</name>
<gene>
    <name evidence="1" type="ORF">OAN307_c01930</name>
</gene>
<evidence type="ECO:0000313" key="1">
    <source>
        <dbReference type="EMBL" id="AGI65960.1"/>
    </source>
</evidence>
<keyword evidence="2" id="KW-1185">Reference proteome</keyword>
<organism evidence="1 2">
    <name type="scientific">Octadecabacter antarcticus 307</name>
    <dbReference type="NCBI Taxonomy" id="391626"/>
    <lineage>
        <taxon>Bacteria</taxon>
        <taxon>Pseudomonadati</taxon>
        <taxon>Pseudomonadota</taxon>
        <taxon>Alphaproteobacteria</taxon>
        <taxon>Rhodobacterales</taxon>
        <taxon>Roseobacteraceae</taxon>
        <taxon>Octadecabacter</taxon>
    </lineage>
</organism>
<dbReference type="AlphaFoldDB" id="M9R894"/>
<evidence type="ECO:0000313" key="2">
    <source>
        <dbReference type="Proteomes" id="UP000005307"/>
    </source>
</evidence>
<dbReference type="HOGENOM" id="CLU_3082445_0_0_5"/>
<reference evidence="1 2" key="1">
    <citation type="journal article" date="2013" name="PLoS ONE">
        <title>Poles Apart: Arctic and Antarctic Octadecabacter strains Share High Genome Plasticity and a New Type of Xanthorhodopsin.</title>
        <authorList>
            <person name="Vollmers J."/>
            <person name="Voget S."/>
            <person name="Dietrich S."/>
            <person name="Gollnow K."/>
            <person name="Smits M."/>
            <person name="Meyer K."/>
            <person name="Brinkhoff T."/>
            <person name="Simon M."/>
            <person name="Daniel R."/>
        </authorList>
    </citation>
    <scope>NUCLEOTIDE SEQUENCE [LARGE SCALE GENOMIC DNA]</scope>
    <source>
        <strain evidence="1 2">307</strain>
    </source>
</reference>
<dbReference type="Proteomes" id="UP000005307">
    <property type="component" value="Chromosome"/>
</dbReference>
<accession>M9R894</accession>
<protein>
    <submittedName>
        <fullName evidence="1">Uncharacterized protein</fullName>
    </submittedName>
</protein>
<dbReference type="EMBL" id="CP003740">
    <property type="protein sequence ID" value="AGI65960.1"/>
    <property type="molecule type" value="Genomic_DNA"/>
</dbReference>
<sequence length="52" mass="5943">MILHGMDELDLTKIGGFLHVKYGGTSGVKRVIEEILTIKKAFTYIQVHLYHQ</sequence>
<dbReference type="KEGG" id="oat:OAN307_c01930"/>